<evidence type="ECO:0000313" key="13">
    <source>
        <dbReference type="EMBL" id="JAS10027.1"/>
    </source>
</evidence>
<dbReference type="GO" id="GO:0061799">
    <property type="term" value="F:cyclic pyranopterin monophosphate synthase activity"/>
    <property type="evidence" value="ECO:0007669"/>
    <property type="project" value="UniProtKB-EC"/>
</dbReference>
<dbReference type="PANTHER" id="PTHR22960:SF0">
    <property type="entry name" value="MOLYBDENUM COFACTOR BIOSYNTHESIS PROTEIN 1"/>
    <property type="match status" value="1"/>
</dbReference>
<keyword evidence="10" id="KW-0501">Molybdenum cofactor biosynthesis</keyword>
<dbReference type="Pfam" id="PF06463">
    <property type="entry name" value="Mob_synth_C"/>
    <property type="match status" value="1"/>
</dbReference>
<dbReference type="NCBIfam" id="NF006870">
    <property type="entry name" value="PRK09364.1"/>
    <property type="match status" value="1"/>
</dbReference>
<dbReference type="CDD" id="cd21117">
    <property type="entry name" value="Twitch_MoaA"/>
    <property type="match status" value="1"/>
</dbReference>
<protein>
    <recommendedName>
        <fullName evidence="3">cyclic pyranopterin monophosphate synthase</fullName>
        <ecNumber evidence="3">4.6.1.17</ecNumber>
    </recommendedName>
</protein>
<dbReference type="GO" id="GO:0061798">
    <property type="term" value="F:GTP 3',8'-cyclase activity"/>
    <property type="evidence" value="ECO:0007669"/>
    <property type="project" value="TreeGrafter"/>
</dbReference>
<keyword evidence="9" id="KW-0342">GTP-binding</keyword>
<sequence>QLVALQRAGLDLINVSLDTLRPDRYEIITRRKGWAKVMAGIDLALQLGYAPVKVNCVVMHSVNSDELLDFVALTKDKEVDIRFIEYMPFSGNQWKDTKMMSFKEMVDLIRLHYPDFYSLENKPNDTSKAYKVPGFKGQVGFITSMSEHFCGSCNRLRLMADGSLKVCLFGNSEISLRDALRSGCSESDLLALIGAAVRRKKKQHAGPQHQNKIRYQIPFKRNRLIRKINYFQNLRNNFTFTTYCTKNVLFGSIRHLSTKLSHVDCDGKASMVNVSDKNVTKREATARASIHVGPTVAQLIADNALKKGDVLTVAQLAGVLGAKKTAELIPLCHSLSLTHIDVQIELSKDLLIITATVRCEGKTGVEMEALTAVSVAALTVYDMCKAVSKSMVIKDIYL</sequence>
<keyword evidence="11" id="KW-0456">Lyase</keyword>
<keyword evidence="5" id="KW-0479">Metal-binding</keyword>
<dbReference type="CDD" id="cd01420">
    <property type="entry name" value="MoaC_PE"/>
    <property type="match status" value="1"/>
</dbReference>
<reference evidence="13" key="1">
    <citation type="submission" date="2015-12" db="EMBL/GenBank/DDBJ databases">
        <title>De novo transcriptome assembly of four potential Pierce s Disease insect vectors from Arizona vineyards.</title>
        <authorList>
            <person name="Tassone E.E."/>
        </authorList>
    </citation>
    <scope>NUCLEOTIDE SEQUENCE</scope>
</reference>
<evidence type="ECO:0000256" key="5">
    <source>
        <dbReference type="ARBA" id="ARBA00022723"/>
    </source>
</evidence>
<dbReference type="GO" id="GO:0005525">
    <property type="term" value="F:GTP binding"/>
    <property type="evidence" value="ECO:0007669"/>
    <property type="project" value="UniProtKB-KW"/>
</dbReference>
<dbReference type="Pfam" id="PF04055">
    <property type="entry name" value="Radical_SAM"/>
    <property type="match status" value="1"/>
</dbReference>
<feature type="non-terminal residue" evidence="13">
    <location>
        <position position="398"/>
    </location>
</feature>
<dbReference type="GO" id="GO:0006777">
    <property type="term" value="P:Mo-molybdopterin cofactor biosynthetic process"/>
    <property type="evidence" value="ECO:0007669"/>
    <property type="project" value="UniProtKB-KW"/>
</dbReference>
<comment type="pathway">
    <text evidence="2">Cofactor biosynthesis; molybdopterin biosynthesis.</text>
</comment>
<dbReference type="AlphaFoldDB" id="A0A1B6C954"/>
<dbReference type="InterPro" id="IPR007197">
    <property type="entry name" value="rSAM"/>
</dbReference>
<keyword evidence="6" id="KW-0547">Nucleotide-binding</keyword>
<dbReference type="GO" id="GO:0051539">
    <property type="term" value="F:4 iron, 4 sulfur cluster binding"/>
    <property type="evidence" value="ECO:0007669"/>
    <property type="project" value="UniProtKB-KW"/>
</dbReference>
<keyword evidence="7" id="KW-0408">Iron</keyword>
<evidence type="ECO:0000256" key="3">
    <source>
        <dbReference type="ARBA" id="ARBA00012575"/>
    </source>
</evidence>
<dbReference type="InterPro" id="IPR013785">
    <property type="entry name" value="Aldolase_TIM"/>
</dbReference>
<keyword evidence="4" id="KW-0949">S-adenosyl-L-methionine</keyword>
<dbReference type="EC" id="4.6.1.17" evidence="3"/>
<dbReference type="UniPathway" id="UPA00344"/>
<dbReference type="GO" id="GO:0046872">
    <property type="term" value="F:metal ion binding"/>
    <property type="evidence" value="ECO:0007669"/>
    <property type="project" value="UniProtKB-KW"/>
</dbReference>
<keyword evidence="8" id="KW-0411">Iron-sulfur</keyword>
<dbReference type="Gene3D" id="3.30.70.640">
    <property type="entry name" value="Molybdopterin cofactor biosynthesis C (MoaC) domain"/>
    <property type="match status" value="1"/>
</dbReference>
<dbReference type="Gene3D" id="3.20.20.70">
    <property type="entry name" value="Aldolase class I"/>
    <property type="match status" value="1"/>
</dbReference>
<dbReference type="InterPro" id="IPR002820">
    <property type="entry name" value="Mopterin_CF_biosynth-C_dom"/>
</dbReference>
<dbReference type="SUPFAM" id="SSF102114">
    <property type="entry name" value="Radical SAM enzymes"/>
    <property type="match status" value="1"/>
</dbReference>
<dbReference type="NCBIfam" id="TIGR00581">
    <property type="entry name" value="moaC"/>
    <property type="match status" value="1"/>
</dbReference>
<dbReference type="InterPro" id="IPR023045">
    <property type="entry name" value="MoaC"/>
</dbReference>
<evidence type="ECO:0000256" key="6">
    <source>
        <dbReference type="ARBA" id="ARBA00022741"/>
    </source>
</evidence>
<dbReference type="InterPro" id="IPR036522">
    <property type="entry name" value="MoaC_sf"/>
</dbReference>
<evidence type="ECO:0000256" key="7">
    <source>
        <dbReference type="ARBA" id="ARBA00023004"/>
    </source>
</evidence>
<evidence type="ECO:0000256" key="10">
    <source>
        <dbReference type="ARBA" id="ARBA00023150"/>
    </source>
</evidence>
<evidence type="ECO:0000256" key="2">
    <source>
        <dbReference type="ARBA" id="ARBA00005046"/>
    </source>
</evidence>
<evidence type="ECO:0000259" key="12">
    <source>
        <dbReference type="PROSITE" id="PS51918"/>
    </source>
</evidence>
<dbReference type="InterPro" id="IPR058240">
    <property type="entry name" value="rSAM_sf"/>
</dbReference>
<evidence type="ECO:0000256" key="11">
    <source>
        <dbReference type="ARBA" id="ARBA00023239"/>
    </source>
</evidence>
<feature type="non-terminal residue" evidence="13">
    <location>
        <position position="1"/>
    </location>
</feature>
<dbReference type="PANTHER" id="PTHR22960">
    <property type="entry name" value="MOLYBDOPTERIN COFACTOR SYNTHESIS PROTEIN A"/>
    <property type="match status" value="1"/>
</dbReference>
<name>A0A1B6C954_9HEMI</name>
<dbReference type="SUPFAM" id="SSF55040">
    <property type="entry name" value="Molybdenum cofactor biosynthesis protein C, MoaC"/>
    <property type="match status" value="1"/>
</dbReference>
<evidence type="ECO:0000256" key="1">
    <source>
        <dbReference type="ARBA" id="ARBA00001637"/>
    </source>
</evidence>
<comment type="catalytic activity">
    <reaction evidence="1">
        <text>(8S)-3',8-cyclo-7,8-dihydroguanosine 5'-triphosphate = cyclic pyranopterin phosphate + diphosphate</text>
        <dbReference type="Rhea" id="RHEA:49580"/>
        <dbReference type="ChEBI" id="CHEBI:33019"/>
        <dbReference type="ChEBI" id="CHEBI:59648"/>
        <dbReference type="ChEBI" id="CHEBI:131766"/>
        <dbReference type="EC" id="4.6.1.17"/>
    </reaction>
</comment>
<dbReference type="InterPro" id="IPR050105">
    <property type="entry name" value="MoCo_biosynth_MoaA/MoaC"/>
</dbReference>
<evidence type="ECO:0000256" key="4">
    <source>
        <dbReference type="ARBA" id="ARBA00022691"/>
    </source>
</evidence>
<evidence type="ECO:0000256" key="9">
    <source>
        <dbReference type="ARBA" id="ARBA00023134"/>
    </source>
</evidence>
<organism evidence="13">
    <name type="scientific">Clastoptera arizonana</name>
    <name type="common">Arizona spittle bug</name>
    <dbReference type="NCBI Taxonomy" id="38151"/>
    <lineage>
        <taxon>Eukaryota</taxon>
        <taxon>Metazoa</taxon>
        <taxon>Ecdysozoa</taxon>
        <taxon>Arthropoda</taxon>
        <taxon>Hexapoda</taxon>
        <taxon>Insecta</taxon>
        <taxon>Pterygota</taxon>
        <taxon>Neoptera</taxon>
        <taxon>Paraneoptera</taxon>
        <taxon>Hemiptera</taxon>
        <taxon>Auchenorrhyncha</taxon>
        <taxon>Cercopoidea</taxon>
        <taxon>Clastopteridae</taxon>
        <taxon>Clastoptera</taxon>
    </lineage>
</organism>
<dbReference type="Pfam" id="PF01967">
    <property type="entry name" value="MoaC"/>
    <property type="match status" value="1"/>
</dbReference>
<feature type="domain" description="Radical SAM core" evidence="12">
    <location>
        <begin position="1"/>
        <end position="124"/>
    </location>
</feature>
<dbReference type="InterPro" id="IPR047594">
    <property type="entry name" value="MoaC_bact/euk"/>
</dbReference>
<gene>
    <name evidence="13" type="ORF">g.38953</name>
</gene>
<dbReference type="EMBL" id="GEDC01027271">
    <property type="protein sequence ID" value="JAS10027.1"/>
    <property type="molecule type" value="Transcribed_RNA"/>
</dbReference>
<dbReference type="InterPro" id="IPR010505">
    <property type="entry name" value="MoaA_twitch"/>
</dbReference>
<evidence type="ECO:0000256" key="8">
    <source>
        <dbReference type="ARBA" id="ARBA00023014"/>
    </source>
</evidence>
<dbReference type="PROSITE" id="PS51918">
    <property type="entry name" value="RADICAL_SAM"/>
    <property type="match status" value="1"/>
</dbReference>
<accession>A0A1B6C954</accession>
<proteinExistence type="predicted"/>